<keyword evidence="3" id="KW-1185">Reference proteome</keyword>
<name>A0A2J7R1A7_9NEOP</name>
<gene>
    <name evidence="2" type="ORF">B7P43_G05887</name>
</gene>
<proteinExistence type="predicted"/>
<dbReference type="GO" id="GO:0003824">
    <property type="term" value="F:catalytic activity"/>
    <property type="evidence" value="ECO:0007669"/>
    <property type="project" value="InterPro"/>
</dbReference>
<organism evidence="2 3">
    <name type="scientific">Cryptotermes secundus</name>
    <dbReference type="NCBI Taxonomy" id="105785"/>
    <lineage>
        <taxon>Eukaryota</taxon>
        <taxon>Metazoa</taxon>
        <taxon>Ecdysozoa</taxon>
        <taxon>Arthropoda</taxon>
        <taxon>Hexapoda</taxon>
        <taxon>Insecta</taxon>
        <taxon>Pterygota</taxon>
        <taxon>Neoptera</taxon>
        <taxon>Polyneoptera</taxon>
        <taxon>Dictyoptera</taxon>
        <taxon>Blattodea</taxon>
        <taxon>Blattoidea</taxon>
        <taxon>Termitoidae</taxon>
        <taxon>Kalotermitidae</taxon>
        <taxon>Cryptotermitinae</taxon>
        <taxon>Cryptotermes</taxon>
    </lineage>
</organism>
<dbReference type="Proteomes" id="UP000235965">
    <property type="component" value="Unassembled WGS sequence"/>
</dbReference>
<reference evidence="2 3" key="1">
    <citation type="submission" date="2017-12" db="EMBL/GenBank/DDBJ databases">
        <title>Hemimetabolous genomes reveal molecular basis of termite eusociality.</title>
        <authorList>
            <person name="Harrison M.C."/>
            <person name="Jongepier E."/>
            <person name="Robertson H.M."/>
            <person name="Arning N."/>
            <person name="Bitard-Feildel T."/>
            <person name="Chao H."/>
            <person name="Childers C.P."/>
            <person name="Dinh H."/>
            <person name="Doddapaneni H."/>
            <person name="Dugan S."/>
            <person name="Gowin J."/>
            <person name="Greiner C."/>
            <person name="Han Y."/>
            <person name="Hu H."/>
            <person name="Hughes D.S.T."/>
            <person name="Huylmans A.-K."/>
            <person name="Kemena C."/>
            <person name="Kremer L.P.M."/>
            <person name="Lee S.L."/>
            <person name="Lopez-Ezquerra A."/>
            <person name="Mallet L."/>
            <person name="Monroy-Kuhn J.M."/>
            <person name="Moser A."/>
            <person name="Murali S.C."/>
            <person name="Muzny D.M."/>
            <person name="Otani S."/>
            <person name="Piulachs M.-D."/>
            <person name="Poelchau M."/>
            <person name="Qu J."/>
            <person name="Schaub F."/>
            <person name="Wada-Katsumata A."/>
            <person name="Worley K.C."/>
            <person name="Xie Q."/>
            <person name="Ylla G."/>
            <person name="Poulsen M."/>
            <person name="Gibbs R.A."/>
            <person name="Schal C."/>
            <person name="Richards S."/>
            <person name="Belles X."/>
            <person name="Korb J."/>
            <person name="Bornberg-Bauer E."/>
        </authorList>
    </citation>
    <scope>NUCLEOTIDE SEQUENCE [LARGE SCALE GENOMIC DNA]</scope>
    <source>
        <tissue evidence="2">Whole body</tissue>
    </source>
</reference>
<dbReference type="InParanoid" id="A0A2J7R1A7"/>
<evidence type="ECO:0000259" key="1">
    <source>
        <dbReference type="Pfam" id="PF03372"/>
    </source>
</evidence>
<feature type="domain" description="Endonuclease/exonuclease/phosphatase" evidence="1">
    <location>
        <begin position="52"/>
        <end position="262"/>
    </location>
</feature>
<dbReference type="Gene3D" id="3.60.10.10">
    <property type="entry name" value="Endonuclease/exonuclease/phosphatase"/>
    <property type="match status" value="1"/>
</dbReference>
<dbReference type="PANTHER" id="PTHR23227:SF85">
    <property type="entry name" value="CRANIOFACIAL DEVELOPMENT PROTEIN 2"/>
    <property type="match status" value="1"/>
</dbReference>
<comment type="caution">
    <text evidence="2">The sequence shown here is derived from an EMBL/GenBank/DDBJ whole genome shotgun (WGS) entry which is preliminary data.</text>
</comment>
<accession>A0A2J7R1A7</accession>
<dbReference type="InterPro" id="IPR005135">
    <property type="entry name" value="Endo/exonuclease/phosphatase"/>
</dbReference>
<dbReference type="STRING" id="105785.A0A2J7R1A7"/>
<dbReference type="AlphaFoldDB" id="A0A2J7R1A7"/>
<dbReference type="EMBL" id="NEVH01008208">
    <property type="protein sequence ID" value="PNF34619.1"/>
    <property type="molecule type" value="Genomic_DNA"/>
</dbReference>
<dbReference type="InterPro" id="IPR036691">
    <property type="entry name" value="Endo/exonu/phosph_ase_sf"/>
</dbReference>
<evidence type="ECO:0000313" key="3">
    <source>
        <dbReference type="Proteomes" id="UP000235965"/>
    </source>
</evidence>
<dbReference type="PANTHER" id="PTHR23227">
    <property type="entry name" value="BUCENTAUR RELATED"/>
    <property type="match status" value="1"/>
</dbReference>
<protein>
    <recommendedName>
        <fullName evidence="1">Endonuclease/exonuclease/phosphatase domain-containing protein</fullName>
    </recommendedName>
</protein>
<dbReference type="SUPFAM" id="SSF56219">
    <property type="entry name" value="DNase I-like"/>
    <property type="match status" value="1"/>
</dbReference>
<dbReference type="InterPro" id="IPR027124">
    <property type="entry name" value="Swc5/CFDP1/2"/>
</dbReference>
<dbReference type="Pfam" id="PF03372">
    <property type="entry name" value="Exo_endo_phos"/>
    <property type="match status" value="1"/>
</dbReference>
<dbReference type="CDD" id="cd09076">
    <property type="entry name" value="L1-EN"/>
    <property type="match status" value="1"/>
</dbReference>
<sequence length="262" mass="30442">MYARCFLWRQNNPEVNYSPNRIQGGVFLEMSCRRYDKKKCEDQKKHHGYKTGTWNVRTLNQAGKLEYLKTEMQKNEVSVLGVSEVQWKGQSEIKIGDYTVYYSGGEWAERGVAIVVHKSVVRSVVKKIVCNDRIIALKLKAEPVDILIMQVYMPTSEYEDDEVVKVYDTIEEILQEDGRGDTNSIILGDWNSIVGDESYQDIVGSHGLGRQNHRGQMLIDFCERSGLIVTNTWFKKPKRRLYTWKAPGDWTRHQLDYILVKH</sequence>
<evidence type="ECO:0000313" key="2">
    <source>
        <dbReference type="EMBL" id="PNF34619.1"/>
    </source>
</evidence>